<dbReference type="EMBL" id="CAJJDO010000112">
    <property type="protein sequence ID" value="CAD8196212.1"/>
    <property type="molecule type" value="Genomic_DNA"/>
</dbReference>
<keyword evidence="1" id="KW-0812">Transmembrane</keyword>
<evidence type="ECO:0000313" key="2">
    <source>
        <dbReference type="EMBL" id="CAD8196212.1"/>
    </source>
</evidence>
<dbReference type="Proteomes" id="UP000689195">
    <property type="component" value="Unassembled WGS sequence"/>
</dbReference>
<reference evidence="2" key="1">
    <citation type="submission" date="2021-01" db="EMBL/GenBank/DDBJ databases">
        <authorList>
            <consortium name="Genoscope - CEA"/>
            <person name="William W."/>
        </authorList>
    </citation>
    <scope>NUCLEOTIDE SEQUENCE</scope>
</reference>
<organism evidence="2 3">
    <name type="scientific">Paramecium pentaurelia</name>
    <dbReference type="NCBI Taxonomy" id="43138"/>
    <lineage>
        <taxon>Eukaryota</taxon>
        <taxon>Sar</taxon>
        <taxon>Alveolata</taxon>
        <taxon>Ciliophora</taxon>
        <taxon>Intramacronucleata</taxon>
        <taxon>Oligohymenophorea</taxon>
        <taxon>Peniculida</taxon>
        <taxon>Parameciidae</taxon>
        <taxon>Paramecium</taxon>
    </lineage>
</organism>
<feature type="transmembrane region" description="Helical" evidence="1">
    <location>
        <begin position="53"/>
        <end position="82"/>
    </location>
</feature>
<gene>
    <name evidence="2" type="ORF">PPENT_87.1.T1120007</name>
</gene>
<keyword evidence="3" id="KW-1185">Reference proteome</keyword>
<comment type="caution">
    <text evidence="2">The sequence shown here is derived from an EMBL/GenBank/DDBJ whole genome shotgun (WGS) entry which is preliminary data.</text>
</comment>
<proteinExistence type="predicted"/>
<name>A0A8S1X5Z4_9CILI</name>
<dbReference type="AlphaFoldDB" id="A0A8S1X5Z4"/>
<sequence length="227" mass="27086">MIKGAWKSIGVKNIYILLIRSLIIQISPVPRDLTKIWCIIILNRTDNFRIINFFYNIFIGLGFFICGLSDHFGFYSIMILLINNSSRYSLGPNWFQLLSKHSVILFMIPSSLSFSELNLDFPRKSMSRNRFERWSSYSECKVSYSLWEYPPQVMCQLVRVPFRVLWTISPGNMIFNFLNQFIVKFRVKNQCGFHINWMRQIVKTDKILMMNVLIKYLYKWIYIKPNI</sequence>
<evidence type="ECO:0000256" key="1">
    <source>
        <dbReference type="SAM" id="Phobius"/>
    </source>
</evidence>
<evidence type="ECO:0000313" key="3">
    <source>
        <dbReference type="Proteomes" id="UP000689195"/>
    </source>
</evidence>
<keyword evidence="1" id="KW-1133">Transmembrane helix</keyword>
<accession>A0A8S1X5Z4</accession>
<protein>
    <submittedName>
        <fullName evidence="2">Uncharacterized protein</fullName>
    </submittedName>
</protein>
<keyword evidence="1" id="KW-0472">Membrane</keyword>